<dbReference type="InParanoid" id="A0A4Q1BVV2"/>
<feature type="region of interest" description="Disordered" evidence="1">
    <location>
        <begin position="432"/>
        <end position="500"/>
    </location>
</feature>
<organism evidence="2 3">
    <name type="scientific">Tremella mesenterica</name>
    <name type="common">Jelly fungus</name>
    <dbReference type="NCBI Taxonomy" id="5217"/>
    <lineage>
        <taxon>Eukaryota</taxon>
        <taxon>Fungi</taxon>
        <taxon>Dikarya</taxon>
        <taxon>Basidiomycota</taxon>
        <taxon>Agaricomycotina</taxon>
        <taxon>Tremellomycetes</taxon>
        <taxon>Tremellales</taxon>
        <taxon>Tremellaceae</taxon>
        <taxon>Tremella</taxon>
    </lineage>
</organism>
<keyword evidence="3" id="KW-1185">Reference proteome</keyword>
<feature type="compositionally biased region" description="Polar residues" evidence="1">
    <location>
        <begin position="448"/>
        <end position="462"/>
    </location>
</feature>
<dbReference type="VEuPathDB" id="FungiDB:TREMEDRAFT_74278"/>
<evidence type="ECO:0000256" key="1">
    <source>
        <dbReference type="SAM" id="MobiDB-lite"/>
    </source>
</evidence>
<sequence length="749" mass="80962">MLDAIFEPGLLDPSPLDFISFSSFSDLSMTSLPSSPSPNSTAKYDLIPRTESEYGTEAMIESVSIRPQSVDGSETSSPPSPQPFLIYTSSLEPHSPSSIVDFGIFHTPSKAGSSITSTLYSTPKNRTFSTNPTLTTSSSVPPQTAHSTRSSGSSESWGTPLTPSLQSSAEAFAAFANSSDLVSSSSSSSRPVPFSWEDAPHSLPSASSPFTPSPAVQAAHSALRVASNPTLGAAARNARAIKHITSMPALKEEDQLFPQTPSQWLDESAMAESSTPSSSLQPNETSGDSLMQDFNWVFNGLEQDDTIFDAFRQHAAEIEAATLAANASTELPSMGLEAGPDAQEMAWLFHPHDPDLGGTGSLSYDLPLKEMTINPMAVMAQHGADESQRPVSAPGAEASGMLSVPMADMMSRSLSSEGYVPTRHAPHRDLFSYTPQQIPCGPPAPQPLYTTEPSPSYNSLGPNHQPRLPPTPRSRRTSQHRQLSIQIHPPPHSSYLGGSLLPPTPVSANFADLRSQQAALPMARSGSQPLPHTRRMSGGYTDPISNGQIYRAQAYARMQENEDVGQHDFYHRHVSAPLHSAAMQPSLSHPGPRTMRWEGHHPDVHYSQHGHEQIQPSPVFTHTPLMNIHPPPSHHYYPIPPRVHPPPHPGLSQHRPIARLPSPKSRRISPNKRSPSGKRKHVPSGGTFSWGETTFINFTSDDAEKLLTGVAPSGSQSKRKREEEAARLGLGQSQNLDAQMRKRSKSGEC</sequence>
<feature type="compositionally biased region" description="Polar residues" evidence="1">
    <location>
        <begin position="115"/>
        <end position="146"/>
    </location>
</feature>
<feature type="compositionally biased region" description="Low complexity" evidence="1">
    <location>
        <begin position="147"/>
        <end position="156"/>
    </location>
</feature>
<accession>A0A4Q1BVV2</accession>
<comment type="caution">
    <text evidence="2">The sequence shown here is derived from an EMBL/GenBank/DDBJ whole genome shotgun (WGS) entry which is preliminary data.</text>
</comment>
<feature type="compositionally biased region" description="Polar residues" evidence="1">
    <location>
        <begin position="66"/>
        <end position="77"/>
    </location>
</feature>
<dbReference type="AlphaFoldDB" id="A0A4Q1BVV2"/>
<feature type="compositionally biased region" description="Low complexity" evidence="1">
    <location>
        <begin position="267"/>
        <end position="279"/>
    </location>
</feature>
<dbReference type="OrthoDB" id="2575228at2759"/>
<gene>
    <name evidence="2" type="ORF">M231_00255</name>
</gene>
<dbReference type="Proteomes" id="UP000289152">
    <property type="component" value="Unassembled WGS sequence"/>
</dbReference>
<proteinExistence type="predicted"/>
<dbReference type="EMBL" id="SDIL01000002">
    <property type="protein sequence ID" value="RXK42265.1"/>
    <property type="molecule type" value="Genomic_DNA"/>
</dbReference>
<name>A0A4Q1BVV2_TREME</name>
<feature type="region of interest" description="Disordered" evidence="1">
    <location>
        <begin position="522"/>
        <end position="545"/>
    </location>
</feature>
<protein>
    <submittedName>
        <fullName evidence="2">Uncharacterized protein</fullName>
    </submittedName>
</protein>
<evidence type="ECO:0000313" key="2">
    <source>
        <dbReference type="EMBL" id="RXK42265.1"/>
    </source>
</evidence>
<feature type="compositionally biased region" description="Pro residues" evidence="1">
    <location>
        <begin position="629"/>
        <end position="649"/>
    </location>
</feature>
<feature type="region of interest" description="Disordered" evidence="1">
    <location>
        <begin position="707"/>
        <end position="749"/>
    </location>
</feature>
<feature type="compositionally biased region" description="Basic residues" evidence="1">
    <location>
        <begin position="664"/>
        <end position="682"/>
    </location>
</feature>
<dbReference type="STRING" id="5217.A0A4Q1BVV2"/>
<evidence type="ECO:0000313" key="3">
    <source>
        <dbReference type="Proteomes" id="UP000289152"/>
    </source>
</evidence>
<feature type="region of interest" description="Disordered" evidence="1">
    <location>
        <begin position="115"/>
        <end position="162"/>
    </location>
</feature>
<reference evidence="2 3" key="1">
    <citation type="submission" date="2016-06" db="EMBL/GenBank/DDBJ databases">
        <title>Evolution of pathogenesis and genome organization in the Tremellales.</title>
        <authorList>
            <person name="Cuomo C."/>
            <person name="Litvintseva A."/>
            <person name="Heitman J."/>
            <person name="Chen Y."/>
            <person name="Sun S."/>
            <person name="Springer D."/>
            <person name="Dromer F."/>
            <person name="Young S."/>
            <person name="Zeng Q."/>
            <person name="Chapman S."/>
            <person name="Gujja S."/>
            <person name="Saif S."/>
            <person name="Birren B."/>
        </authorList>
    </citation>
    <scope>NUCLEOTIDE SEQUENCE [LARGE SCALE GENOMIC DNA]</scope>
    <source>
        <strain evidence="2 3">ATCC 28783</strain>
    </source>
</reference>
<feature type="region of interest" description="Disordered" evidence="1">
    <location>
        <begin position="622"/>
        <end position="690"/>
    </location>
</feature>
<feature type="region of interest" description="Disordered" evidence="1">
    <location>
        <begin position="66"/>
        <end position="88"/>
    </location>
</feature>
<feature type="region of interest" description="Disordered" evidence="1">
    <location>
        <begin position="265"/>
        <end position="286"/>
    </location>
</feature>